<proteinExistence type="inferred from homology"/>
<dbReference type="SUPFAM" id="SSF56645">
    <property type="entry name" value="Acyl-CoA dehydrogenase NM domain-like"/>
    <property type="match status" value="1"/>
</dbReference>
<reference evidence="13" key="1">
    <citation type="submission" date="2016-11" db="EMBL/GenBank/DDBJ databases">
        <authorList>
            <person name="Jaros S."/>
            <person name="Januszkiewicz K."/>
            <person name="Wedrychowicz H."/>
        </authorList>
    </citation>
    <scope>NUCLEOTIDE SEQUENCE [LARGE SCALE GENOMIC DNA]</scope>
    <source>
        <strain evidence="13">CGMCC 4.3555</strain>
    </source>
</reference>
<keyword evidence="4 7" id="KW-0285">Flavoprotein</keyword>
<comment type="similarity">
    <text evidence="2 7">Belongs to the acyl-CoA dehydrogenase family.</text>
</comment>
<evidence type="ECO:0000256" key="7">
    <source>
        <dbReference type="RuleBase" id="RU362125"/>
    </source>
</evidence>
<evidence type="ECO:0000256" key="8">
    <source>
        <dbReference type="SAM" id="MobiDB-lite"/>
    </source>
</evidence>
<dbReference type="Gene3D" id="2.40.110.10">
    <property type="entry name" value="Butyryl-CoA Dehydrogenase, subunit A, domain 2"/>
    <property type="match status" value="1"/>
</dbReference>
<dbReference type="InterPro" id="IPR046373">
    <property type="entry name" value="Acyl-CoA_Oxase/DH_mid-dom_sf"/>
</dbReference>
<protein>
    <submittedName>
        <fullName evidence="12">Acyl-CoA dehydrogenase</fullName>
    </submittedName>
</protein>
<dbReference type="Pfam" id="PF00441">
    <property type="entry name" value="Acyl-CoA_dh_1"/>
    <property type="match status" value="1"/>
</dbReference>
<dbReference type="GO" id="GO:0005737">
    <property type="term" value="C:cytoplasm"/>
    <property type="evidence" value="ECO:0007669"/>
    <property type="project" value="TreeGrafter"/>
</dbReference>
<feature type="domain" description="Acyl-CoA dehydrogenase/oxidase C-terminal" evidence="9">
    <location>
        <begin position="257"/>
        <end position="400"/>
    </location>
</feature>
<accession>A0A9X8QWM0</accession>
<dbReference type="PANTHER" id="PTHR48083">
    <property type="entry name" value="MEDIUM-CHAIN SPECIFIC ACYL-COA DEHYDROGENASE, MITOCHONDRIAL-RELATED"/>
    <property type="match status" value="1"/>
</dbReference>
<dbReference type="InterPro" id="IPR050741">
    <property type="entry name" value="Acyl-CoA_dehydrogenase"/>
</dbReference>
<keyword evidence="5 7" id="KW-0274">FAD</keyword>
<dbReference type="SUPFAM" id="SSF47203">
    <property type="entry name" value="Acyl-CoA dehydrogenase C-terminal domain-like"/>
    <property type="match status" value="1"/>
</dbReference>
<feature type="region of interest" description="Disordered" evidence="8">
    <location>
        <begin position="1"/>
        <end position="32"/>
    </location>
</feature>
<evidence type="ECO:0000256" key="1">
    <source>
        <dbReference type="ARBA" id="ARBA00001974"/>
    </source>
</evidence>
<dbReference type="GO" id="GO:0050660">
    <property type="term" value="F:flavin adenine dinucleotide binding"/>
    <property type="evidence" value="ECO:0007669"/>
    <property type="project" value="InterPro"/>
</dbReference>
<evidence type="ECO:0000256" key="3">
    <source>
        <dbReference type="ARBA" id="ARBA00011738"/>
    </source>
</evidence>
<organism evidence="12 13">
    <name type="scientific">Streptomyces yunnanensis</name>
    <dbReference type="NCBI Taxonomy" id="156453"/>
    <lineage>
        <taxon>Bacteria</taxon>
        <taxon>Bacillati</taxon>
        <taxon>Actinomycetota</taxon>
        <taxon>Actinomycetes</taxon>
        <taxon>Kitasatosporales</taxon>
        <taxon>Streptomycetaceae</taxon>
        <taxon>Streptomyces</taxon>
    </lineage>
</organism>
<feature type="domain" description="Acyl-CoA dehydrogenase/oxidase N-terminal" evidence="11">
    <location>
        <begin position="33"/>
        <end position="140"/>
    </location>
</feature>
<dbReference type="InterPro" id="IPR009075">
    <property type="entry name" value="AcylCo_DH/oxidase_C"/>
</dbReference>
<evidence type="ECO:0000256" key="2">
    <source>
        <dbReference type="ARBA" id="ARBA00009347"/>
    </source>
</evidence>
<comment type="cofactor">
    <cofactor evidence="1 7">
        <name>FAD</name>
        <dbReference type="ChEBI" id="CHEBI:57692"/>
    </cofactor>
</comment>
<dbReference type="Pfam" id="PF02770">
    <property type="entry name" value="Acyl-CoA_dh_M"/>
    <property type="match status" value="1"/>
</dbReference>
<evidence type="ECO:0000256" key="6">
    <source>
        <dbReference type="ARBA" id="ARBA00023002"/>
    </source>
</evidence>
<dbReference type="InterPro" id="IPR013786">
    <property type="entry name" value="AcylCoA_DH/ox_N"/>
</dbReference>
<dbReference type="EMBL" id="FRBK01000013">
    <property type="protein sequence ID" value="SHM68160.1"/>
    <property type="molecule type" value="Genomic_DNA"/>
</dbReference>
<keyword evidence="6 7" id="KW-0560">Oxidoreductase</keyword>
<dbReference type="RefSeq" id="WP_350309827.1">
    <property type="nucleotide sequence ID" value="NZ_FRBK01000013.1"/>
</dbReference>
<dbReference type="Gene3D" id="1.10.540.10">
    <property type="entry name" value="Acyl-CoA dehydrogenase/oxidase, N-terminal domain"/>
    <property type="match status" value="1"/>
</dbReference>
<dbReference type="GO" id="GO:0003995">
    <property type="term" value="F:acyl-CoA dehydrogenase activity"/>
    <property type="evidence" value="ECO:0007669"/>
    <property type="project" value="TreeGrafter"/>
</dbReference>
<dbReference type="Pfam" id="PF02771">
    <property type="entry name" value="Acyl-CoA_dh_N"/>
    <property type="match status" value="1"/>
</dbReference>
<name>A0A9X8QWM0_9ACTN</name>
<dbReference type="Proteomes" id="UP000184388">
    <property type="component" value="Unassembled WGS sequence"/>
</dbReference>
<gene>
    <name evidence="12" type="ORF">SAMN05216268_11353</name>
</gene>
<dbReference type="InterPro" id="IPR037069">
    <property type="entry name" value="AcylCoA_DH/ox_N_sf"/>
</dbReference>
<evidence type="ECO:0000259" key="9">
    <source>
        <dbReference type="Pfam" id="PF00441"/>
    </source>
</evidence>
<dbReference type="Gene3D" id="1.20.140.10">
    <property type="entry name" value="Butyryl-CoA Dehydrogenase, subunit A, domain 3"/>
    <property type="match status" value="1"/>
</dbReference>
<comment type="subunit">
    <text evidence="3">Homodimer.</text>
</comment>
<feature type="compositionally biased region" description="Pro residues" evidence="8">
    <location>
        <begin position="9"/>
        <end position="26"/>
    </location>
</feature>
<dbReference type="InterPro" id="IPR006091">
    <property type="entry name" value="Acyl-CoA_Oxase/DH_mid-dom"/>
</dbReference>
<evidence type="ECO:0000256" key="4">
    <source>
        <dbReference type="ARBA" id="ARBA00022630"/>
    </source>
</evidence>
<evidence type="ECO:0000259" key="11">
    <source>
        <dbReference type="Pfam" id="PF02771"/>
    </source>
</evidence>
<dbReference type="GO" id="GO:0033539">
    <property type="term" value="P:fatty acid beta-oxidation using acyl-CoA dehydrogenase"/>
    <property type="evidence" value="ECO:0007669"/>
    <property type="project" value="TreeGrafter"/>
</dbReference>
<dbReference type="PANTHER" id="PTHR48083:SF13">
    <property type="entry name" value="ACYL-COA DEHYDROGENASE FAMILY MEMBER 11"/>
    <property type="match status" value="1"/>
</dbReference>
<evidence type="ECO:0000259" key="10">
    <source>
        <dbReference type="Pfam" id="PF02770"/>
    </source>
</evidence>
<dbReference type="AlphaFoldDB" id="A0A9X8QWM0"/>
<evidence type="ECO:0000313" key="13">
    <source>
        <dbReference type="Proteomes" id="UP000184388"/>
    </source>
</evidence>
<evidence type="ECO:0000313" key="12">
    <source>
        <dbReference type="EMBL" id="SHM68160.1"/>
    </source>
</evidence>
<comment type="caution">
    <text evidence="12">The sequence shown here is derived from an EMBL/GenBank/DDBJ whole genome shotgun (WGS) entry which is preliminary data.</text>
</comment>
<dbReference type="InterPro" id="IPR036250">
    <property type="entry name" value="AcylCo_DH-like_C"/>
</dbReference>
<feature type="domain" description="Acyl-CoA oxidase/dehydrogenase middle" evidence="10">
    <location>
        <begin position="144"/>
        <end position="232"/>
    </location>
</feature>
<evidence type="ECO:0000256" key="5">
    <source>
        <dbReference type="ARBA" id="ARBA00022827"/>
    </source>
</evidence>
<dbReference type="InterPro" id="IPR009100">
    <property type="entry name" value="AcylCoA_DH/oxidase_NM_dom_sf"/>
</dbReference>
<sequence>MINVEPSDIPSPDPPDETAPPEPPADPSNGLGERVASFIQQRVIPYEQTLEAGGPAARVARRRLQHDAKHAGLWGLPLPVELGGQGLTLAQYAHLAEVEGASDHGPTALGSAPLLDVLMLSRHATEAVRERYLRRISAGELRICFAMTEPDTPGTDPTLTATRATADTSGTWTVHGRKWFITGAGEADLVTVLARTRGGAPEADGLSLLLVPTTAPGFRVVRELSVLGTGGQWEIALDGVTVPSDHVIGPPGRALGIAGERLRLGRVLRCLRWLGQAQRAFDLMCRRARSRTQASGPLADRQLVQQLVFDALLAIRTTRPLVYEAVTRLAAGDDARTETGLAKVAAARMLQQVADAAIQVHGAAGLGPDTVLPGLFRAGRAARLLDGPDELHIAAVARRALRDHAATLTPRTAPPPP</sequence>